<dbReference type="Gene3D" id="3.30.420.10">
    <property type="entry name" value="Ribonuclease H-like superfamily/Ribonuclease H"/>
    <property type="match status" value="1"/>
</dbReference>
<dbReference type="InterPro" id="IPR036397">
    <property type="entry name" value="RNaseH_sf"/>
</dbReference>
<keyword evidence="4" id="KW-1185">Reference proteome</keyword>
<dbReference type="InterPro" id="IPR012337">
    <property type="entry name" value="RNaseH-like_sf"/>
</dbReference>
<evidence type="ECO:0000313" key="3">
    <source>
        <dbReference type="EMBL" id="QTE31067.1"/>
    </source>
</evidence>
<dbReference type="GO" id="GO:0015074">
    <property type="term" value="P:DNA integration"/>
    <property type="evidence" value="ECO:0007669"/>
    <property type="project" value="InterPro"/>
</dbReference>
<gene>
    <name evidence="3" type="primary">istA</name>
    <name evidence="3" type="ORF">J4E96_09170</name>
</gene>
<feature type="domain" description="Integrase catalytic" evidence="2">
    <location>
        <begin position="110"/>
        <end position="284"/>
    </location>
</feature>
<dbReference type="InterPro" id="IPR054353">
    <property type="entry name" value="IstA-like_C"/>
</dbReference>
<evidence type="ECO:0000313" key="4">
    <source>
        <dbReference type="Proteomes" id="UP000663937"/>
    </source>
</evidence>
<reference evidence="3" key="1">
    <citation type="submission" date="2021-03" db="EMBL/GenBank/DDBJ databases">
        <title>Pengzhenrongella sicca gen. nov., sp. nov., a new member of suborder Micrococcineae isolated from High-Arctic tundra soil.</title>
        <authorList>
            <person name="Peng F."/>
        </authorList>
    </citation>
    <scope>NUCLEOTIDE SEQUENCE</scope>
    <source>
        <strain evidence="3">LRZ-2</strain>
    </source>
</reference>
<dbReference type="PANTHER" id="PTHR35004:SF8">
    <property type="entry name" value="TRANSPOSASE RV3428C-RELATED"/>
    <property type="match status" value="1"/>
</dbReference>
<dbReference type="GO" id="GO:0003676">
    <property type="term" value="F:nucleic acid binding"/>
    <property type="evidence" value="ECO:0007669"/>
    <property type="project" value="InterPro"/>
</dbReference>
<dbReference type="Pfam" id="PF22483">
    <property type="entry name" value="Mu-transpos_C_2"/>
    <property type="match status" value="1"/>
</dbReference>
<name>A0A8A4ZKL7_9MICO</name>
<dbReference type="PROSITE" id="PS50994">
    <property type="entry name" value="INTEGRASE"/>
    <property type="match status" value="1"/>
</dbReference>
<dbReference type="AlphaFoldDB" id="A0A8A4ZKL7"/>
<dbReference type="Proteomes" id="UP000663937">
    <property type="component" value="Chromosome"/>
</dbReference>
<proteinExistence type="inferred from homology"/>
<dbReference type="KEGG" id="psic:J4E96_09170"/>
<sequence>MSVEDWAEIRRLHRVESMAIKAIARRLGISRNAVRRALARDAPPKYVRQPVGSIVDAVEPAVRELLQAVPDMPATVIAERIGWDRSITVLKDRVRELRPYYLPPDPASRTQYDPGERVQCDLWFPPAQIPVGFGHTDSPPVLVMVSGYSRMIFARMIPTRQALDLIAGHWILLQQMGAVPKELVWDNEPAVGSWRAGKPKLADEFEAFRGMLGIAVHQCRPRDPEAKGLVERVNGYFETSFLPGRTFTGPGDFNTQLVQWLVRANGRHHLRIGCAPVTRWAADQAAMLTLAPVAPQVGWTTTVRLPRDHYVRLDSNDYSVDPVAVGRKVVVTADLEQVSVHLAGREVAAHQRCWARQQTITDSVHRAAALAMPSAAAEITAQPGPQVAGEDVEQRDLREYDRQFGLTDVA</sequence>
<organism evidence="3 4">
    <name type="scientific">Pengzhenrongella sicca</name>
    <dbReference type="NCBI Taxonomy" id="2819238"/>
    <lineage>
        <taxon>Bacteria</taxon>
        <taxon>Bacillati</taxon>
        <taxon>Actinomycetota</taxon>
        <taxon>Actinomycetes</taxon>
        <taxon>Micrococcales</taxon>
        <taxon>Pengzhenrongella</taxon>
    </lineage>
</organism>
<dbReference type="EMBL" id="CP071868">
    <property type="protein sequence ID" value="QTE31067.1"/>
    <property type="molecule type" value="Genomic_DNA"/>
</dbReference>
<evidence type="ECO:0000259" key="2">
    <source>
        <dbReference type="PROSITE" id="PS50994"/>
    </source>
</evidence>
<accession>A0A8A4ZKL7</accession>
<dbReference type="NCBIfam" id="NF033546">
    <property type="entry name" value="transpos_IS21"/>
    <property type="match status" value="1"/>
</dbReference>
<dbReference type="PANTHER" id="PTHR35004">
    <property type="entry name" value="TRANSPOSASE RV3428C-RELATED"/>
    <property type="match status" value="1"/>
</dbReference>
<comment type="similarity">
    <text evidence="1">Belongs to the transposase IS21/IS408/IS1162 family.</text>
</comment>
<evidence type="ECO:0000256" key="1">
    <source>
        <dbReference type="ARBA" id="ARBA00009277"/>
    </source>
</evidence>
<protein>
    <submittedName>
        <fullName evidence="3">IS21 family transposase</fullName>
    </submittedName>
</protein>
<dbReference type="Pfam" id="PF00665">
    <property type="entry name" value="rve"/>
    <property type="match status" value="1"/>
</dbReference>
<dbReference type="SUPFAM" id="SSF53098">
    <property type="entry name" value="Ribonuclease H-like"/>
    <property type="match status" value="1"/>
</dbReference>
<dbReference type="InterPro" id="IPR001584">
    <property type="entry name" value="Integrase_cat-core"/>
</dbReference>